<protein>
    <submittedName>
        <fullName evidence="2">Uncharacterized protein</fullName>
    </submittedName>
</protein>
<proteinExistence type="predicted"/>
<keyword evidence="2" id="KW-0496">Mitochondrion</keyword>
<evidence type="ECO:0000256" key="1">
    <source>
        <dbReference type="SAM" id="SignalP"/>
    </source>
</evidence>
<evidence type="ECO:0000313" key="2">
    <source>
        <dbReference type="EMBL" id="SPQ94911.1"/>
    </source>
</evidence>
<dbReference type="EMBL" id="OVEO01000003">
    <property type="protein sequence ID" value="SPQ94911.1"/>
    <property type="molecule type" value="Genomic_DNA"/>
</dbReference>
<feature type="signal peptide" evidence="1">
    <location>
        <begin position="1"/>
        <end position="16"/>
    </location>
</feature>
<geneLocation type="mitochondrion" evidence="2"/>
<keyword evidence="1" id="KW-0732">Signal</keyword>
<reference evidence="2 3" key="1">
    <citation type="submission" date="2018-03" db="EMBL/GenBank/DDBJ databases">
        <authorList>
            <person name="Fogelqvist J."/>
        </authorList>
    </citation>
    <scope>NUCLEOTIDE SEQUENCE [LARGE SCALE GENOMIC DNA]</scope>
</reference>
<accession>A0A3P3Y476</accession>
<feature type="chain" id="PRO_5018165918" evidence="1">
    <location>
        <begin position="17"/>
        <end position="1466"/>
    </location>
</feature>
<evidence type="ECO:0000313" key="3">
    <source>
        <dbReference type="Proteomes" id="UP000290189"/>
    </source>
</evidence>
<gene>
    <name evidence="2" type="ORF">PLBR_LOCUS2126</name>
</gene>
<name>A0A3P3Y476_PLABS</name>
<dbReference type="Proteomes" id="UP000290189">
    <property type="component" value="Unassembled WGS sequence"/>
</dbReference>
<sequence>MLVAVLVGTFLPLSLSVPRDIGEACSTLFDIRDPIRAELHVPLALSLDAFPAALAGAKDVRKRRCLLLTFSRIASRLPDGEFCSHATGMLRMVTTTSDNREVSAMHAACAAFIVYRSHSIPCSGRINARDDPRLRSISLSLNEIRDDPFGERTSPKALLAPVANLFGDAWASSLGVDGFVNRDALRFMHTLLSKIRGKREVEEQHHQLGIAALFAWSMDYGEMIEDNALFLAELAKTFLAVSKKVVVPVGWKTTDSGHAMLMEVTYDDVSNKLAVSIFNAGAGSSDAHAFVKHLDRVNVVPMVKFVKVPSDALLHTLDVLFHLFSMMTGPRTQIPLGSEQYGPDDIYQRILQPLHRYHEGSIREPSTRFQQSGTCTMKSQLAYLHVTLGDHKFRLVKEDLQRAAVDVMTSSLLAHDDNTIGDPHSWLFILRAVARNMARRQMKLSTDAPTHNPGDGGLLFNDDAFRRAYGKVKALAESVPMRFAIQKQPLSNEAINDPEPPFLDNYDYGTGLEPPTSMVAMPSQVSIRSDYSTPSKTVQSLQTLLTLTKKSVMPTGNDALIAQILAIPGHVLHAEHYSTMSSEDAGTLADSINSLVRSLDSMAETEQHWDGALARNKLLIVMWRVTCRLDLFVADRGSIPLLTSFQMSNHMLCRLRHSKYLLSYDRSLMDQLDDMFEALTLHSDSCDPKALPLDFAMRSLTTNPTAFRQWLLHIATRITIQHKLTREAMIEIVPPNVRKEFGDLDTACVVYGLLVLDRLRVALGEPAAPAPNSSISLSQFVLKRLMDLVYLWDGSTASGYSKGHFGVEHCQDPGCPIEVSKLPGEDTPDLTPTGSCMFDDLEAHPYGTAQHDSKTGNRRLLKPRSMVGRLLKWCYSSKFRWPAIHTAIGLARSSSDYQENDFLVNRQAIGHRVTLSTMFRERTRIPSLLFAWQSGHLDVTNYTHQDVIDFALFQGPVNVNGGLQELCLQRSPLIDAVLQEAQTAMRRIAPATGRDQRTILWLYALTFRVRSFRPASDAECRARRDLRRELEDRIDSQSGRDVWASPVIRSLAHAVIIIASAVDDDCRDGRDRDWLKDLVARQARRLDVLRDDDVDSGIAPAYRHIHHQADLFMAQKSGQIVDYLHTLTTSTDLWDVLHGFRERRRGEVAAVGRSDDAERRLAELASSLRWACVNDLQPSCFGSGPQGTCSFDLMSAEVRCQTADGAVLGEFAVRTADMHQHPFLVSRLRIGLDPSITIGKEYDNPPTYSVMPSPSSRAFWTKLVIQMPGDNYRRLRETNPRVVVLHTVDARYVLDWTSLMNAEASDLDKAFVRVVLGDIDVDRAVNAKLLWHQIQPSSPRVVLVTDDLLRPVASCFRALLTFSFTSLSTPVLYEFADSSITTSFHAKHGRAFALVDRTTLTAPDGFTSFDVFESQSGSPRCHRVVFYEHIFAGVPVAFSSCTGSDHDDLVWEADPTFVLAPDQRLQ</sequence>
<organism evidence="2 3">
    <name type="scientific">Plasmodiophora brassicae</name>
    <name type="common">Clubroot disease agent</name>
    <dbReference type="NCBI Taxonomy" id="37360"/>
    <lineage>
        <taxon>Eukaryota</taxon>
        <taxon>Sar</taxon>
        <taxon>Rhizaria</taxon>
        <taxon>Endomyxa</taxon>
        <taxon>Phytomyxea</taxon>
        <taxon>Plasmodiophorida</taxon>
        <taxon>Plasmodiophoridae</taxon>
        <taxon>Plasmodiophora</taxon>
    </lineage>
</organism>